<protein>
    <submittedName>
        <fullName evidence="18">DNA-directed RNA polymerase III subunit RPC3</fullName>
    </submittedName>
</protein>
<dbReference type="GO" id="GO:0007165">
    <property type="term" value="P:signal transduction"/>
    <property type="evidence" value="ECO:0007669"/>
    <property type="project" value="InterPro"/>
</dbReference>
<evidence type="ECO:0000256" key="12">
    <source>
        <dbReference type="ARBA" id="ARBA00023201"/>
    </source>
</evidence>
<accession>A0AAF5DAP9</accession>
<dbReference type="FunFam" id="1.25.10.10:FF:000331">
    <property type="entry name" value="Phosphoprotein phosphatase, putative"/>
    <property type="match status" value="1"/>
</dbReference>
<keyword evidence="4 14" id="KW-0813">Transport</keyword>
<dbReference type="InterPro" id="IPR016024">
    <property type="entry name" value="ARM-type_fold"/>
</dbReference>
<evidence type="ECO:0000256" key="9">
    <source>
        <dbReference type="ARBA" id="ARBA00023065"/>
    </source>
</evidence>
<dbReference type="Pfam" id="PF01603">
    <property type="entry name" value="B56"/>
    <property type="match status" value="1"/>
</dbReference>
<keyword evidence="5 14" id="KW-0894">Sodium channel</keyword>
<evidence type="ECO:0000256" key="7">
    <source>
        <dbReference type="ARBA" id="ARBA00022989"/>
    </source>
</evidence>
<evidence type="ECO:0000256" key="13">
    <source>
        <dbReference type="ARBA" id="ARBA00023303"/>
    </source>
</evidence>
<evidence type="ECO:0000256" key="15">
    <source>
        <dbReference type="SAM" id="Coils"/>
    </source>
</evidence>
<keyword evidence="13 14" id="KW-0407">Ion channel</keyword>
<keyword evidence="7 16" id="KW-1133">Transmembrane helix</keyword>
<reference evidence="18" key="1">
    <citation type="submission" date="2024-02" db="UniProtKB">
        <authorList>
            <consortium name="WormBaseParasite"/>
        </authorList>
    </citation>
    <scope>IDENTIFICATION</scope>
</reference>
<evidence type="ECO:0000256" key="2">
    <source>
        <dbReference type="ARBA" id="ARBA00007193"/>
    </source>
</evidence>
<dbReference type="GO" id="GO:0016020">
    <property type="term" value="C:membrane"/>
    <property type="evidence" value="ECO:0007669"/>
    <property type="project" value="UniProtKB-SubCell"/>
</dbReference>
<dbReference type="WBParaSite" id="TCONS_00008663.p1">
    <property type="protein sequence ID" value="TCONS_00008663.p1"/>
    <property type="gene ID" value="XLOC_006582"/>
</dbReference>
<evidence type="ECO:0000256" key="6">
    <source>
        <dbReference type="ARBA" id="ARBA00022692"/>
    </source>
</evidence>
<keyword evidence="6 14" id="KW-0812">Transmembrane</keyword>
<keyword evidence="17" id="KW-1185">Reference proteome</keyword>
<dbReference type="SUPFAM" id="SSF48371">
    <property type="entry name" value="ARM repeat"/>
    <property type="match status" value="1"/>
</dbReference>
<sequence>MIYECSLSNIKKNYRICQFCKEKFMLTNDIENFENHICDFHAFDDIYPPWIYEFHGVRQIFSKKCFIKKFFWIILLIFCIGVTFLTIFFIVKKYKEGETSTFISVKIVPSLELPALTICPDSYDILNIIGIYNEIQAFHSNITINEVKDLIQYFLAGNGIFNMKRIKYFTRDYLEYIEVLYTKWSKNYSNYDFFFYVHKKYGLKCEELFRKCYYHKKIENCCKNILKPIPVLGRGICFQTIKGLKQQDEDDIGKLLLEMNAPFVNHKNKLNNNQSKLVVFVNSDFDVITTGHPIFIFPNVYNTFLINAKRIKLIEKNMNCANEIEGNNNICFLKNFLKSKIIGPYNCIFSYLKHIYFYEKYPICNLSTIIHLYYENPHILRLPSKSQTKCIPGCNRWQYFTTLQVGNMLTQFSGYHFNLEMSYLNLQYEQITESYTTSIPTFIAEIGGQLGLFLGISMNSQVEDRNLKEDNDADSKIQEDSSDVNKNTELEKLNSINHNISSTSTSTQADNDDDEPITEKYIIQMLNECCKVCDFTNDINLEEIERKRGKLLELAEIFSHPGFEQTPELWDALTKMFAENVFRVLSPPTVGPSGEFDPEEDEPQTDPSWPHLQLVYEIFLRAIGSADFKAPVAKPYMERDMFAVKILDLFDSEDPRERDILKSTIHRIYAKFLPLRTTLRKHINNIFYTFIYETERHNGIGELLEILGSIINGFALPLKSEHKCFLFRVLMPLHKPKCLSLYQIPLSYCVVQFVEKDPSLSEQIILNLLRYWPKNNSPKEIMFLNEIEEVLDVMESKHFESVMVPLCQQLAKSVSSPHFQVSERALFFFNNEYVMNLITEYASTLIPIVFPALYKTSKTHWNKTIGGLIYNAMKVFMTANQCLVNECTENFNKELQRQEEQQKNKEKMWEKVERLAKENPCYHIYAGLKNNSESSSDGTL</sequence>
<dbReference type="AlphaFoldDB" id="A0AAF5DAP9"/>
<dbReference type="Pfam" id="PF00858">
    <property type="entry name" value="ASC"/>
    <property type="match status" value="1"/>
</dbReference>
<comment type="subcellular location">
    <subcellularLocation>
        <location evidence="1">Membrane</location>
        <topology evidence="1">Multi-pass membrane protein</topology>
    </subcellularLocation>
</comment>
<keyword evidence="10 16" id="KW-0472">Membrane</keyword>
<evidence type="ECO:0000256" key="14">
    <source>
        <dbReference type="RuleBase" id="RU000679"/>
    </source>
</evidence>
<feature type="transmembrane region" description="Helical" evidence="16">
    <location>
        <begin position="70"/>
        <end position="91"/>
    </location>
</feature>
<keyword evidence="15" id="KW-0175">Coiled coil</keyword>
<dbReference type="Gene3D" id="1.10.287.770">
    <property type="entry name" value="YojJ-like"/>
    <property type="match status" value="1"/>
</dbReference>
<evidence type="ECO:0000256" key="10">
    <source>
        <dbReference type="ARBA" id="ARBA00023136"/>
    </source>
</evidence>
<dbReference type="InterPro" id="IPR001873">
    <property type="entry name" value="ENaC"/>
</dbReference>
<evidence type="ECO:0000256" key="16">
    <source>
        <dbReference type="SAM" id="Phobius"/>
    </source>
</evidence>
<proteinExistence type="inferred from homology"/>
<dbReference type="GO" id="GO:0005272">
    <property type="term" value="F:sodium channel activity"/>
    <property type="evidence" value="ECO:0007669"/>
    <property type="project" value="UniProtKB-KW"/>
</dbReference>
<evidence type="ECO:0000256" key="3">
    <source>
        <dbReference type="ARBA" id="ARBA00009745"/>
    </source>
</evidence>
<evidence type="ECO:0000256" key="8">
    <source>
        <dbReference type="ARBA" id="ARBA00023053"/>
    </source>
</evidence>
<evidence type="ECO:0000313" key="18">
    <source>
        <dbReference type="WBParaSite" id="TCONS_00008663.p1"/>
    </source>
</evidence>
<keyword evidence="12 14" id="KW-0739">Sodium transport</keyword>
<dbReference type="PANTHER" id="PTHR10257">
    <property type="entry name" value="SERINE/THREONINE PROTEIN PHOSPHATASE 2A PP2A REGULATORY SUBUNIT B"/>
    <property type="match status" value="1"/>
</dbReference>
<dbReference type="Gene3D" id="1.25.10.10">
    <property type="entry name" value="Leucine-rich Repeat Variant"/>
    <property type="match status" value="1"/>
</dbReference>
<evidence type="ECO:0000256" key="4">
    <source>
        <dbReference type="ARBA" id="ARBA00022448"/>
    </source>
</evidence>
<dbReference type="PANTHER" id="PTHR10257:SF3">
    <property type="entry name" value="SERINE_THREONINE-PROTEIN PHOSPHATASE 2A 56 KDA REGULATORY SUBUNIT GAMMA ISOFORM"/>
    <property type="match status" value="1"/>
</dbReference>
<evidence type="ECO:0000313" key="17">
    <source>
        <dbReference type="Proteomes" id="UP000035681"/>
    </source>
</evidence>
<evidence type="ECO:0000256" key="5">
    <source>
        <dbReference type="ARBA" id="ARBA00022461"/>
    </source>
</evidence>
<organism evidence="17 18">
    <name type="scientific">Strongyloides stercoralis</name>
    <name type="common">Threadworm</name>
    <dbReference type="NCBI Taxonomy" id="6248"/>
    <lineage>
        <taxon>Eukaryota</taxon>
        <taxon>Metazoa</taxon>
        <taxon>Ecdysozoa</taxon>
        <taxon>Nematoda</taxon>
        <taxon>Chromadorea</taxon>
        <taxon>Rhabditida</taxon>
        <taxon>Tylenchina</taxon>
        <taxon>Panagrolaimomorpha</taxon>
        <taxon>Strongyloidoidea</taxon>
        <taxon>Strongyloididae</taxon>
        <taxon>Strongyloides</taxon>
    </lineage>
</organism>
<dbReference type="InterPro" id="IPR011989">
    <property type="entry name" value="ARM-like"/>
</dbReference>
<dbReference type="GO" id="GO:0019888">
    <property type="term" value="F:protein phosphatase regulator activity"/>
    <property type="evidence" value="ECO:0007669"/>
    <property type="project" value="InterPro"/>
</dbReference>
<keyword evidence="11" id="KW-0325">Glycoprotein</keyword>
<dbReference type="Proteomes" id="UP000035681">
    <property type="component" value="Unplaced"/>
</dbReference>
<dbReference type="GO" id="GO:0000159">
    <property type="term" value="C:protein phosphatase type 2A complex"/>
    <property type="evidence" value="ECO:0007669"/>
    <property type="project" value="InterPro"/>
</dbReference>
<evidence type="ECO:0000256" key="1">
    <source>
        <dbReference type="ARBA" id="ARBA00004141"/>
    </source>
</evidence>
<keyword evidence="8" id="KW-0915">Sodium</keyword>
<name>A0AAF5DAP9_STRER</name>
<dbReference type="InterPro" id="IPR002554">
    <property type="entry name" value="PP2A_B56"/>
</dbReference>
<comment type="similarity">
    <text evidence="3">Belongs to the phosphatase 2A regulatory subunit B56 family.</text>
</comment>
<keyword evidence="9 14" id="KW-0406">Ion transport</keyword>
<comment type="similarity">
    <text evidence="2 14">Belongs to the amiloride-sensitive sodium channel (TC 1.A.6) family.</text>
</comment>
<feature type="coiled-coil region" evidence="15">
    <location>
        <begin position="885"/>
        <end position="915"/>
    </location>
</feature>
<evidence type="ECO:0000256" key="11">
    <source>
        <dbReference type="ARBA" id="ARBA00023180"/>
    </source>
</evidence>